<protein>
    <submittedName>
        <fullName evidence="2">Uncharacterized protein</fullName>
    </submittedName>
</protein>
<dbReference type="EMBL" id="CP009961">
    <property type="protein sequence ID" value="AKG38275.1"/>
    <property type="molecule type" value="Genomic_DNA"/>
</dbReference>
<reference evidence="2 3" key="1">
    <citation type="journal article" date="2015" name="Stand. Genomic Sci.">
        <title>Complete genome sequence of and proposal of Thermofilum uzonense sp. nov. a novel hyperthermophilic crenarchaeon and emended description of the genus Thermofilum.</title>
        <authorList>
            <person name="Toshchakov S.V."/>
            <person name="Korzhenkov A.A."/>
            <person name="Samarov N.I."/>
            <person name="Mazunin I.O."/>
            <person name="Mozhey O.I."/>
            <person name="Shmyr I.S."/>
            <person name="Derbikova K.S."/>
            <person name="Taranov E.A."/>
            <person name="Dominova I.N."/>
            <person name="Bonch-Osmolovskaya E.A."/>
            <person name="Patrushev M.V."/>
            <person name="Podosokorskaya O.A."/>
            <person name="Kublanov I.V."/>
        </authorList>
    </citation>
    <scope>NUCLEOTIDE SEQUENCE [LARGE SCALE GENOMIC DNA]</scope>
    <source>
        <strain evidence="2 3">1807-2</strain>
    </source>
</reference>
<dbReference type="PATRIC" id="fig|1550241.5.peg.371"/>
<dbReference type="KEGG" id="thf:MA03_01820"/>
<accession>A0A0F7FHR8</accession>
<keyword evidence="1" id="KW-0812">Transmembrane</keyword>
<gene>
    <name evidence="2" type="ORF">MA03_01820</name>
</gene>
<dbReference type="RefSeq" id="WP_052883639.1">
    <property type="nucleotide sequence ID" value="NZ_CP009961.1"/>
</dbReference>
<dbReference type="HOGENOM" id="CLU_1207673_0_0_2"/>
<feature type="transmembrane region" description="Helical" evidence="1">
    <location>
        <begin position="194"/>
        <end position="215"/>
    </location>
</feature>
<proteinExistence type="predicted"/>
<dbReference type="GeneID" id="25400929"/>
<evidence type="ECO:0000256" key="1">
    <source>
        <dbReference type="SAM" id="Phobius"/>
    </source>
</evidence>
<sequence length="229" mass="25672">MKACRYVLVLFITLGIIRALGQCLEPLDENAFEVVLNIPSIRLDTIKLSSYKEVSKIGLNVFAYRSGYDDRFAVVLSLQTIPGSSTPYPVLRVQLIDEASTVTYEDLRRVLGLELERLTKSGVLVGLNDSLKARIVSQARLGLAGWDMRLVWDDGQFKPYIDSSIYVPQRGCQLPLVTDYSKLPVWSSVGEGAAWNPIFLGVFTGLLLISLVFYFKTRKRLSMEALKKT</sequence>
<evidence type="ECO:0000313" key="2">
    <source>
        <dbReference type="EMBL" id="AKG38275.1"/>
    </source>
</evidence>
<keyword evidence="3" id="KW-1185">Reference proteome</keyword>
<dbReference type="OrthoDB" id="31553at2157"/>
<organism evidence="2 3">
    <name type="scientific">Infirmifilum uzonense</name>
    <dbReference type="NCBI Taxonomy" id="1550241"/>
    <lineage>
        <taxon>Archaea</taxon>
        <taxon>Thermoproteota</taxon>
        <taxon>Thermoprotei</taxon>
        <taxon>Thermofilales</taxon>
        <taxon>Thermofilaceae</taxon>
        <taxon>Infirmifilum</taxon>
    </lineage>
</organism>
<evidence type="ECO:0000313" key="3">
    <source>
        <dbReference type="Proteomes" id="UP000067434"/>
    </source>
</evidence>
<dbReference type="STRING" id="1550241.MA03_01820"/>
<dbReference type="Proteomes" id="UP000067434">
    <property type="component" value="Chromosome"/>
</dbReference>
<dbReference type="AlphaFoldDB" id="A0A0F7FHR8"/>
<keyword evidence="1" id="KW-1133">Transmembrane helix</keyword>
<name>A0A0F7FHR8_9CREN</name>
<keyword evidence="1" id="KW-0472">Membrane</keyword>